<dbReference type="RefSeq" id="WP_114408512.1">
    <property type="nucleotide sequence ID" value="NZ_QOWE01000022.1"/>
</dbReference>
<sequence>MKIEFDDLTDWKSGHIPHYFMDAIVDYLKSNPSSTVEVKTGDETTVRLFLKEGQIWEGAPIADSGELVPTIAIYTLPVSSNEE</sequence>
<dbReference type="OrthoDB" id="9813880at2"/>
<evidence type="ECO:0000313" key="2">
    <source>
        <dbReference type="Proteomes" id="UP000253383"/>
    </source>
</evidence>
<comment type="caution">
    <text evidence="1">The sequence shown here is derived from an EMBL/GenBank/DDBJ whole genome shotgun (WGS) entry which is preliminary data.</text>
</comment>
<dbReference type="Proteomes" id="UP000253383">
    <property type="component" value="Unassembled WGS sequence"/>
</dbReference>
<gene>
    <name evidence="1" type="ORF">DUE52_23495</name>
</gene>
<dbReference type="AlphaFoldDB" id="A0A368JIA8"/>
<protein>
    <submittedName>
        <fullName evidence="1">Uncharacterized protein</fullName>
    </submittedName>
</protein>
<name>A0A368JIA8_9BACT</name>
<dbReference type="EMBL" id="QOWE01000022">
    <property type="protein sequence ID" value="RCR67025.1"/>
    <property type="molecule type" value="Genomic_DNA"/>
</dbReference>
<accession>A0A368JIA8</accession>
<keyword evidence="2" id="KW-1185">Reference proteome</keyword>
<organism evidence="1 2">
    <name type="scientific">Larkinella punicea</name>
    <dbReference type="NCBI Taxonomy" id="2315727"/>
    <lineage>
        <taxon>Bacteria</taxon>
        <taxon>Pseudomonadati</taxon>
        <taxon>Bacteroidota</taxon>
        <taxon>Cytophagia</taxon>
        <taxon>Cytophagales</taxon>
        <taxon>Spirosomataceae</taxon>
        <taxon>Larkinella</taxon>
    </lineage>
</organism>
<evidence type="ECO:0000313" key="1">
    <source>
        <dbReference type="EMBL" id="RCR67025.1"/>
    </source>
</evidence>
<proteinExistence type="predicted"/>
<reference evidence="1 2" key="1">
    <citation type="submission" date="2018-07" db="EMBL/GenBank/DDBJ databases">
        <title>Genome analysis of Larkinella rosea.</title>
        <authorList>
            <person name="Zhou Z."/>
            <person name="Wang G."/>
        </authorList>
    </citation>
    <scope>NUCLEOTIDE SEQUENCE [LARGE SCALE GENOMIC DNA]</scope>
    <source>
        <strain evidence="2">zzj9</strain>
    </source>
</reference>